<name>A0A649VQH6_9CAUD</name>
<accession>A0A649VQH6</accession>
<proteinExistence type="predicted"/>
<organism evidence="1 2">
    <name type="scientific">Mycobacterium phage WalterMcMickey</name>
    <dbReference type="NCBI Taxonomy" id="2656614"/>
    <lineage>
        <taxon>Viruses</taxon>
        <taxon>Duplodnaviria</taxon>
        <taxon>Heunggongvirae</taxon>
        <taxon>Uroviricota</taxon>
        <taxon>Caudoviricetes</taxon>
        <taxon>Fromanvirus</taxon>
        <taxon>Fromanvirus twister</taxon>
    </lineage>
</organism>
<dbReference type="Proteomes" id="UP000427921">
    <property type="component" value="Segment"/>
</dbReference>
<evidence type="ECO:0000313" key="2">
    <source>
        <dbReference type="Proteomes" id="UP000427921"/>
    </source>
</evidence>
<gene>
    <name evidence="1" type="primary">65</name>
    <name evidence="1" type="ORF">SEA_WALTERMCMICKEY_65</name>
</gene>
<dbReference type="EMBL" id="MN586038">
    <property type="protein sequence ID" value="QGJ94740.1"/>
    <property type="molecule type" value="Genomic_DNA"/>
</dbReference>
<evidence type="ECO:0000313" key="1">
    <source>
        <dbReference type="EMBL" id="QGJ94740.1"/>
    </source>
</evidence>
<protein>
    <submittedName>
        <fullName evidence="1">Uncharacterized protein</fullName>
    </submittedName>
</protein>
<sequence>MEYRRGIDLDSDARHSVEMGPIPGLPSWHTSAQPSRWPFPTLEAATRFAQAHKAKDPQREVVIAYPDGRRWNGKEWV</sequence>
<reference evidence="1 2" key="1">
    <citation type="submission" date="2019-10" db="EMBL/GenBank/DDBJ databases">
        <authorList>
            <person name="Abad O.A."/>
            <person name="Garlena R.A."/>
            <person name="Russell D.A."/>
            <person name="Pope W.H."/>
            <person name="Jacobs-Sera D."/>
            <person name="Hatfull G.F."/>
        </authorList>
    </citation>
    <scope>NUCLEOTIDE SEQUENCE [LARGE SCALE GENOMIC DNA]</scope>
</reference>